<keyword evidence="3" id="KW-0378">Hydrolase</keyword>
<evidence type="ECO:0000313" key="6">
    <source>
        <dbReference type="EMBL" id="CAK9064909.1"/>
    </source>
</evidence>
<dbReference type="PANTHER" id="PTHR12378">
    <property type="entry name" value="DESUMOYLATING ISOPEPTIDASE"/>
    <property type="match status" value="1"/>
</dbReference>
<dbReference type="PANTHER" id="PTHR12378:SF80">
    <property type="entry name" value="IP06716P-RELATED"/>
    <property type="match status" value="1"/>
</dbReference>
<evidence type="ECO:0000256" key="1">
    <source>
        <dbReference type="ARBA" id="ARBA00008140"/>
    </source>
</evidence>
<evidence type="ECO:0000256" key="3">
    <source>
        <dbReference type="ARBA" id="ARBA00022801"/>
    </source>
</evidence>
<protein>
    <recommendedName>
        <fullName evidence="4">PPPDE domain-containing protein</fullName>
    </recommendedName>
</protein>
<dbReference type="EMBL" id="CAXAMN010021962">
    <property type="protein sequence ID" value="CAK9064909.1"/>
    <property type="molecule type" value="Genomic_DNA"/>
</dbReference>
<keyword evidence="7" id="KW-1185">Reference proteome</keyword>
<dbReference type="Gene3D" id="3.90.1720.30">
    <property type="entry name" value="PPPDE domains"/>
    <property type="match status" value="1"/>
</dbReference>
<organism evidence="6 7">
    <name type="scientific">Durusdinium trenchii</name>
    <dbReference type="NCBI Taxonomy" id="1381693"/>
    <lineage>
        <taxon>Eukaryota</taxon>
        <taxon>Sar</taxon>
        <taxon>Alveolata</taxon>
        <taxon>Dinophyceae</taxon>
        <taxon>Suessiales</taxon>
        <taxon>Symbiodiniaceae</taxon>
        <taxon>Durusdinium</taxon>
    </lineage>
</organism>
<dbReference type="EMBL" id="CAXAMN010021951">
    <property type="protein sequence ID" value="CAK9064781.1"/>
    <property type="molecule type" value="Genomic_DNA"/>
</dbReference>
<feature type="domain" description="PPPDE" evidence="4">
    <location>
        <begin position="7"/>
        <end position="144"/>
    </location>
</feature>
<dbReference type="PROSITE" id="PS51858">
    <property type="entry name" value="PPPDE"/>
    <property type="match status" value="1"/>
</dbReference>
<evidence type="ECO:0000313" key="7">
    <source>
        <dbReference type="Proteomes" id="UP001642484"/>
    </source>
</evidence>
<dbReference type="Pfam" id="PF05903">
    <property type="entry name" value="Peptidase_C97"/>
    <property type="match status" value="1"/>
</dbReference>
<keyword evidence="2" id="KW-0645">Protease</keyword>
<reference evidence="6 7" key="1">
    <citation type="submission" date="2024-02" db="EMBL/GenBank/DDBJ databases">
        <authorList>
            <person name="Chen Y."/>
            <person name="Shah S."/>
            <person name="Dougan E. K."/>
            <person name="Thang M."/>
            <person name="Chan C."/>
        </authorList>
    </citation>
    <scope>NUCLEOTIDE SEQUENCE [LARGE SCALE GENOMIC DNA]</scope>
</reference>
<accession>A0ABP0NQ37</accession>
<dbReference type="InterPro" id="IPR042266">
    <property type="entry name" value="PPPDE_sf"/>
</dbReference>
<dbReference type="Proteomes" id="UP001642484">
    <property type="component" value="Unassembled WGS sequence"/>
</dbReference>
<sequence>MSRLLQGRCPLRLGDLFNWHVGLLNNISWSLWGAGAFHVGLQIYDVEYAFGGVERGIDGSGITKCEPCSCPKHSFRESLCLGVTALSKEDVDDLLRELAPEWSVQEYETLGPNCITFCQCLSQRLGVRAVPRWVDSMVRSLKERQHVEVEDGTRGICPDGHECQLQMQALLASLVEVLSCEVCGEVIRAQVPHWHCRECEIEICEGCAGHIWDF</sequence>
<comment type="similarity">
    <text evidence="1">Belongs to the DeSI family.</text>
</comment>
<dbReference type="SMART" id="SM01179">
    <property type="entry name" value="DUF862"/>
    <property type="match status" value="1"/>
</dbReference>
<dbReference type="InterPro" id="IPR008580">
    <property type="entry name" value="PPPDE_dom"/>
</dbReference>
<gene>
    <name evidence="5" type="ORF">CCMP2556_LOCUS31835</name>
    <name evidence="6" type="ORF">CCMP2556_LOCUS31911</name>
</gene>
<comment type="caution">
    <text evidence="6">The sequence shown here is derived from an EMBL/GenBank/DDBJ whole genome shotgun (WGS) entry which is preliminary data.</text>
</comment>
<name>A0ABP0NQ37_9DINO</name>
<proteinExistence type="inferred from homology"/>
<evidence type="ECO:0000313" key="5">
    <source>
        <dbReference type="EMBL" id="CAK9064781.1"/>
    </source>
</evidence>
<evidence type="ECO:0000259" key="4">
    <source>
        <dbReference type="PROSITE" id="PS51858"/>
    </source>
</evidence>
<evidence type="ECO:0000256" key="2">
    <source>
        <dbReference type="ARBA" id="ARBA00022670"/>
    </source>
</evidence>